<dbReference type="GO" id="GO:0003677">
    <property type="term" value="F:DNA binding"/>
    <property type="evidence" value="ECO:0007669"/>
    <property type="project" value="UniProtKB-UniRule"/>
</dbReference>
<feature type="domain" description="Tyr recombinase" evidence="4">
    <location>
        <begin position="116"/>
        <end position="287"/>
    </location>
</feature>
<dbReference type="GO" id="GO:0006310">
    <property type="term" value="P:DNA recombination"/>
    <property type="evidence" value="ECO:0007669"/>
    <property type="project" value="UniProtKB-KW"/>
</dbReference>
<dbReference type="InterPro" id="IPR013762">
    <property type="entry name" value="Integrase-like_cat_sf"/>
</dbReference>
<evidence type="ECO:0000256" key="1">
    <source>
        <dbReference type="ARBA" id="ARBA00023125"/>
    </source>
</evidence>
<dbReference type="SUPFAM" id="SSF56349">
    <property type="entry name" value="DNA breaking-rejoining enzymes"/>
    <property type="match status" value="1"/>
</dbReference>
<evidence type="ECO:0000313" key="6">
    <source>
        <dbReference type="EMBL" id="ORB58444.1"/>
    </source>
</evidence>
<dbReference type="InterPro" id="IPR011010">
    <property type="entry name" value="DNA_brk_join_enz"/>
</dbReference>
<protein>
    <submittedName>
        <fullName evidence="6">Integrase</fullName>
    </submittedName>
</protein>
<dbReference type="AlphaFoldDB" id="A0A1X0J8N7"/>
<dbReference type="PANTHER" id="PTHR30349:SF64">
    <property type="entry name" value="PROPHAGE INTEGRASE INTD-RELATED"/>
    <property type="match status" value="1"/>
</dbReference>
<feature type="domain" description="Core-binding (CB)" evidence="5">
    <location>
        <begin position="16"/>
        <end position="95"/>
    </location>
</feature>
<evidence type="ECO:0000259" key="5">
    <source>
        <dbReference type="PROSITE" id="PS51900"/>
    </source>
</evidence>
<evidence type="ECO:0000259" key="4">
    <source>
        <dbReference type="PROSITE" id="PS51898"/>
    </source>
</evidence>
<accession>A0A1X0J8N7</accession>
<name>A0A1X0J8N7_9MYCO</name>
<dbReference type="OrthoDB" id="1822491at2"/>
<dbReference type="Pfam" id="PF00589">
    <property type="entry name" value="Phage_integrase"/>
    <property type="match status" value="1"/>
</dbReference>
<dbReference type="GO" id="GO:0015074">
    <property type="term" value="P:DNA integration"/>
    <property type="evidence" value="ECO:0007669"/>
    <property type="project" value="InterPro"/>
</dbReference>
<sequence>MTPPRKSGPAPLPVPAGWDGLIEGYRQHLQAAGRPKTTIATRLAHISRIARALDVSPTRVTGRVLKSWFATQTHWSTETRRGYRNSARSFFGWAHDDGQIGTNPSTELPHVAAAVPLPKPAPDRVWKESLLAADARTAVMLELANGVGMRRAEVAQVHTNDLIESFDGYQLLVHGKGNKKRLIPITDEVAAMIQRGAAGHTPGASTEGYLFPGNDNGHLSPRWVGTLCAKAMPDVWTMHKLRHRFATRAYRATRNIRAVQRLLGHASVATTQIYTAVDDHEMRAAVVGASGSGVQTPWQTAA</sequence>
<comment type="caution">
    <text evidence="6">The sequence shown here is derived from an EMBL/GenBank/DDBJ whole genome shotgun (WGS) entry which is preliminary data.</text>
</comment>
<proteinExistence type="predicted"/>
<evidence type="ECO:0000256" key="3">
    <source>
        <dbReference type="PROSITE-ProRule" id="PRU01248"/>
    </source>
</evidence>
<dbReference type="InterPro" id="IPR050090">
    <property type="entry name" value="Tyrosine_recombinase_XerCD"/>
</dbReference>
<dbReference type="InterPro" id="IPR044068">
    <property type="entry name" value="CB"/>
</dbReference>
<dbReference type="PROSITE" id="PS51898">
    <property type="entry name" value="TYR_RECOMBINASE"/>
    <property type="match status" value="1"/>
</dbReference>
<dbReference type="Gene3D" id="1.10.443.10">
    <property type="entry name" value="Intergrase catalytic core"/>
    <property type="match status" value="1"/>
</dbReference>
<dbReference type="InterPro" id="IPR002104">
    <property type="entry name" value="Integrase_catalytic"/>
</dbReference>
<dbReference type="PANTHER" id="PTHR30349">
    <property type="entry name" value="PHAGE INTEGRASE-RELATED"/>
    <property type="match status" value="1"/>
</dbReference>
<reference evidence="6 7" key="1">
    <citation type="submission" date="2016-12" db="EMBL/GenBank/DDBJ databases">
        <title>The new phylogeny of genus Mycobacterium.</title>
        <authorList>
            <person name="Tortoli E."/>
            <person name="Trovato A."/>
            <person name="Cirillo D.M."/>
        </authorList>
    </citation>
    <scope>NUCLEOTIDE SEQUENCE [LARGE SCALE GENOMIC DNA]</scope>
    <source>
        <strain evidence="6 7">CCUG 66554</strain>
    </source>
</reference>
<evidence type="ECO:0000313" key="7">
    <source>
        <dbReference type="Proteomes" id="UP000192434"/>
    </source>
</evidence>
<dbReference type="Proteomes" id="UP000192434">
    <property type="component" value="Unassembled WGS sequence"/>
</dbReference>
<organism evidence="6 7">
    <name type="scientific">Mycobacteroides saopaulense</name>
    <dbReference type="NCBI Taxonomy" id="1578165"/>
    <lineage>
        <taxon>Bacteria</taxon>
        <taxon>Bacillati</taxon>
        <taxon>Actinomycetota</taxon>
        <taxon>Actinomycetes</taxon>
        <taxon>Mycobacteriales</taxon>
        <taxon>Mycobacteriaceae</taxon>
        <taxon>Mycobacteroides</taxon>
    </lineage>
</organism>
<keyword evidence="1 3" id="KW-0238">DNA-binding</keyword>
<dbReference type="EMBL" id="MVII01000011">
    <property type="protein sequence ID" value="ORB58444.1"/>
    <property type="molecule type" value="Genomic_DNA"/>
</dbReference>
<dbReference type="RefSeq" id="WP_083015320.1">
    <property type="nucleotide sequence ID" value="NZ_MVII01000011.1"/>
</dbReference>
<keyword evidence="2" id="KW-0233">DNA recombination</keyword>
<evidence type="ECO:0000256" key="2">
    <source>
        <dbReference type="ARBA" id="ARBA00023172"/>
    </source>
</evidence>
<dbReference type="PROSITE" id="PS51900">
    <property type="entry name" value="CB"/>
    <property type="match status" value="1"/>
</dbReference>
<gene>
    <name evidence="6" type="ORF">BST43_10595</name>
</gene>